<evidence type="ECO:0000313" key="1">
    <source>
        <dbReference type="EMBL" id="SEH85856.1"/>
    </source>
</evidence>
<dbReference type="EMBL" id="FNXE01000024">
    <property type="protein sequence ID" value="SEH85856.1"/>
    <property type="molecule type" value="Genomic_DNA"/>
</dbReference>
<dbReference type="Proteomes" id="UP000199634">
    <property type="component" value="Unassembled WGS sequence"/>
</dbReference>
<dbReference type="RefSeq" id="WP_091099276.1">
    <property type="nucleotide sequence ID" value="NZ_FNXE01000024.1"/>
</dbReference>
<gene>
    <name evidence="1" type="ORF">SAMN02927937_01794</name>
</gene>
<evidence type="ECO:0008006" key="3">
    <source>
        <dbReference type="Google" id="ProtNLM"/>
    </source>
</evidence>
<sequence>MKKFITLIICSAVVLISCSKDDWNNQNPYLPEMAVNVPINTSLPTYNTLNYPGNAIYIGGYGINGILVINTGTGIRAFEATCANHGISSCSKLTLEGIEAKCNCSDALVYNLYLGLATTDAQYPLKEYRVSQSGNMITIYN</sequence>
<proteinExistence type="predicted"/>
<protein>
    <recommendedName>
        <fullName evidence="3">Rieske domain-containing protein</fullName>
    </recommendedName>
</protein>
<name>A0A1H6LC25_9FLAO</name>
<evidence type="ECO:0000313" key="2">
    <source>
        <dbReference type="Proteomes" id="UP000199634"/>
    </source>
</evidence>
<dbReference type="STRING" id="1159016.SAMN02927937_01794"/>
<dbReference type="PROSITE" id="PS51257">
    <property type="entry name" value="PROKAR_LIPOPROTEIN"/>
    <property type="match status" value="1"/>
</dbReference>
<reference evidence="2" key="1">
    <citation type="submission" date="2016-10" db="EMBL/GenBank/DDBJ databases">
        <authorList>
            <person name="Varghese N."/>
            <person name="Submissions S."/>
        </authorList>
    </citation>
    <scope>NUCLEOTIDE SEQUENCE [LARGE SCALE GENOMIC DNA]</scope>
    <source>
        <strain evidence="2">CGMCC 1.10825</strain>
    </source>
</reference>
<dbReference type="AlphaFoldDB" id="A0A1H6LC25"/>
<accession>A0A1H6LC25</accession>
<organism evidence="1 2">
    <name type="scientific">Paenimyroides marinum</name>
    <dbReference type="NCBI Taxonomy" id="1159016"/>
    <lineage>
        <taxon>Bacteria</taxon>
        <taxon>Pseudomonadati</taxon>
        <taxon>Bacteroidota</taxon>
        <taxon>Flavobacteriia</taxon>
        <taxon>Flavobacteriales</taxon>
        <taxon>Flavobacteriaceae</taxon>
        <taxon>Paenimyroides</taxon>
    </lineage>
</organism>
<keyword evidence="2" id="KW-1185">Reference proteome</keyword>
<dbReference type="OrthoDB" id="1201186at2"/>